<evidence type="ECO:0000313" key="5">
    <source>
        <dbReference type="Proteomes" id="UP000239649"/>
    </source>
</evidence>
<dbReference type="EMBL" id="LHPF02000014">
    <property type="protein sequence ID" value="PSC71664.1"/>
    <property type="molecule type" value="Genomic_DNA"/>
</dbReference>
<dbReference type="InterPro" id="IPR039507">
    <property type="entry name" value="PIG-A/GPI3"/>
</dbReference>
<gene>
    <name evidence="4" type="ORF">C2E20_5111</name>
</gene>
<keyword evidence="1" id="KW-0808">Transferase</keyword>
<dbReference type="PANTHER" id="PTHR45871">
    <property type="entry name" value="N-ACETYLGLUCOSAMINYL-PHOSPHATIDYLINOSITOL BIOSYNTHETIC PROTEIN"/>
    <property type="match status" value="1"/>
</dbReference>
<dbReference type="SUPFAM" id="SSF53756">
    <property type="entry name" value="UDP-Glycosyltransferase/glycogen phosphorylase"/>
    <property type="match status" value="1"/>
</dbReference>
<comment type="caution">
    <text evidence="4">The sequence shown here is derived from an EMBL/GenBank/DDBJ whole genome shotgun (WGS) entry which is preliminary data.</text>
</comment>
<proteinExistence type="predicted"/>
<dbReference type="Gene3D" id="3.40.50.2000">
    <property type="entry name" value="Glycogen Phosphorylase B"/>
    <property type="match status" value="2"/>
</dbReference>
<dbReference type="GO" id="GO:0000506">
    <property type="term" value="C:glycosylphosphatidylinositol-N-acetylglucosaminyltransferase (GPI-GnT) complex"/>
    <property type="evidence" value="ECO:0007669"/>
    <property type="project" value="InterPro"/>
</dbReference>
<sequence>MDPPPPGRLRLLMVSDFFYPNTGGVEAHIYQLSQCLLAAGHKVVVLTHAYGDRCGVRHLTNGLKVYYVPRLPITQSVTLPTLFGGFRLLRHILIRERITLLHAHQAFSTMAHEAVLHARTMGLPVVFTDHSLFGFADASSILVNKVLKFTLADVHAVICVSHTSKENTVLRACIPPTRVSVIPNAVDASLFEPDAPPVPQAAALHPGKQQQAAKRRRQQQQQWLRRRRKTQAGSDGNGADEGSSADGGGSSSSSSDGGDGSGITIVALSRLVYRKGIDLLAAILPELCARHPRVQFLIGGDGPKRPLLEAVVREHGLQGRVQLVGAVPHEQVRSLLVQGHVFLNCSLTEAFCMALVEAAAAGLLVVSTRVGGVPEVLPDEMLLLAEPSPDGLVAAVGQALARVAAGGRDPWAQHAAVREMYSWQAIAARTERVYWSVVGAGAAACRDDSMAGRLERYVKCGKWFGPICCCVAAVDWLYWRFLEWVDPAAGIEPAPDFPPLSG</sequence>
<reference evidence="4 5" key="1">
    <citation type="journal article" date="2018" name="Plant J.">
        <title>Genome sequences of Chlorella sorokiniana UTEX 1602 and Micractinium conductrix SAG 241.80: implications to maltose excretion by a green alga.</title>
        <authorList>
            <person name="Arriola M.B."/>
            <person name="Velmurugan N."/>
            <person name="Zhang Y."/>
            <person name="Plunkett M.H."/>
            <person name="Hondzo H."/>
            <person name="Barney B.M."/>
        </authorList>
    </citation>
    <scope>NUCLEOTIDE SEQUENCE [LARGE SCALE GENOMIC DNA]</scope>
    <source>
        <strain evidence="4 5">SAG 241.80</strain>
    </source>
</reference>
<dbReference type="Pfam" id="PF08288">
    <property type="entry name" value="PIGA"/>
    <property type="match status" value="1"/>
</dbReference>
<protein>
    <submittedName>
        <fullName evidence="4">Phosphatidylinositol N-acetylglucosaminyltransferase gpi3 subunit isoform X3</fullName>
    </submittedName>
</protein>
<evidence type="ECO:0000313" key="4">
    <source>
        <dbReference type="EMBL" id="PSC71664.1"/>
    </source>
</evidence>
<feature type="domain" description="PIGA GPI anchor biosynthesis" evidence="3">
    <location>
        <begin position="48"/>
        <end position="137"/>
    </location>
</feature>
<name>A0A2P6VC54_9CHLO</name>
<dbReference type="OrthoDB" id="734129at2759"/>
<dbReference type="Pfam" id="PF13692">
    <property type="entry name" value="Glyco_trans_1_4"/>
    <property type="match status" value="1"/>
</dbReference>
<dbReference type="STRING" id="554055.A0A2P6VC54"/>
<dbReference type="PANTHER" id="PTHR45871:SF1">
    <property type="entry name" value="PHOSPHATIDYLINOSITOL N-ACETYLGLUCOSAMINYLTRANSFERASE SUBUNIT A"/>
    <property type="match status" value="1"/>
</dbReference>
<dbReference type="UniPathway" id="UPA00196"/>
<dbReference type="AlphaFoldDB" id="A0A2P6VC54"/>
<dbReference type="CDD" id="cd03796">
    <property type="entry name" value="GT4_PIG-A-like"/>
    <property type="match status" value="1"/>
</dbReference>
<dbReference type="GO" id="GO:0006506">
    <property type="term" value="P:GPI anchor biosynthetic process"/>
    <property type="evidence" value="ECO:0007669"/>
    <property type="project" value="UniProtKB-UniPathway"/>
</dbReference>
<dbReference type="GO" id="GO:0017176">
    <property type="term" value="F:phosphatidylinositol N-acetylglucosaminyltransferase activity"/>
    <property type="evidence" value="ECO:0007669"/>
    <property type="project" value="InterPro"/>
</dbReference>
<feature type="region of interest" description="Disordered" evidence="2">
    <location>
        <begin position="196"/>
        <end position="259"/>
    </location>
</feature>
<dbReference type="Proteomes" id="UP000239649">
    <property type="component" value="Unassembled WGS sequence"/>
</dbReference>
<dbReference type="InterPro" id="IPR013234">
    <property type="entry name" value="PIGA_GPI_anchor_biosynthesis"/>
</dbReference>
<dbReference type="FunFam" id="3.40.50.2000:FF:000093">
    <property type="entry name" value="UDP-GlcNAc:PI a1-6 GlcNAc-transferase"/>
    <property type="match status" value="1"/>
</dbReference>
<accession>A0A2P6VC54</accession>
<evidence type="ECO:0000256" key="2">
    <source>
        <dbReference type="SAM" id="MobiDB-lite"/>
    </source>
</evidence>
<feature type="compositionally biased region" description="Basic residues" evidence="2">
    <location>
        <begin position="213"/>
        <end position="230"/>
    </location>
</feature>
<evidence type="ECO:0000259" key="3">
    <source>
        <dbReference type="Pfam" id="PF08288"/>
    </source>
</evidence>
<evidence type="ECO:0000256" key="1">
    <source>
        <dbReference type="ARBA" id="ARBA00022679"/>
    </source>
</evidence>
<keyword evidence="4" id="KW-0328">Glycosyltransferase</keyword>
<organism evidence="4 5">
    <name type="scientific">Micractinium conductrix</name>
    <dbReference type="NCBI Taxonomy" id="554055"/>
    <lineage>
        <taxon>Eukaryota</taxon>
        <taxon>Viridiplantae</taxon>
        <taxon>Chlorophyta</taxon>
        <taxon>core chlorophytes</taxon>
        <taxon>Trebouxiophyceae</taxon>
        <taxon>Chlorellales</taxon>
        <taxon>Chlorellaceae</taxon>
        <taxon>Chlorella clade</taxon>
        <taxon>Micractinium</taxon>
    </lineage>
</organism>
<keyword evidence="5" id="KW-1185">Reference proteome</keyword>